<dbReference type="Proteomes" id="UP001281003">
    <property type="component" value="Unassembled WGS sequence"/>
</dbReference>
<organism evidence="1 2">
    <name type="scientific">Sordaria brevicollis</name>
    <dbReference type="NCBI Taxonomy" id="83679"/>
    <lineage>
        <taxon>Eukaryota</taxon>
        <taxon>Fungi</taxon>
        <taxon>Dikarya</taxon>
        <taxon>Ascomycota</taxon>
        <taxon>Pezizomycotina</taxon>
        <taxon>Sordariomycetes</taxon>
        <taxon>Sordariomycetidae</taxon>
        <taxon>Sordariales</taxon>
        <taxon>Sordariaceae</taxon>
        <taxon>Sordaria</taxon>
    </lineage>
</organism>
<evidence type="ECO:0000313" key="2">
    <source>
        <dbReference type="Proteomes" id="UP001281003"/>
    </source>
</evidence>
<proteinExistence type="predicted"/>
<reference evidence="1" key="2">
    <citation type="submission" date="2023-07" db="EMBL/GenBank/DDBJ databases">
        <authorList>
            <consortium name="Lawrence Berkeley National Laboratory"/>
            <person name="Haridas S."/>
            <person name="Hensen N."/>
            <person name="Bonometti L."/>
            <person name="Westerberg I."/>
            <person name="Brannstrom I.O."/>
            <person name="Guillou S."/>
            <person name="Cros-Aarteil S."/>
            <person name="Calhoun S."/>
            <person name="Kuo A."/>
            <person name="Mondo S."/>
            <person name="Pangilinan J."/>
            <person name="Riley R."/>
            <person name="LaButti K."/>
            <person name="Andreopoulos B."/>
            <person name="Lipzen A."/>
            <person name="Chen C."/>
            <person name="Yanf M."/>
            <person name="Daum C."/>
            <person name="Ng V."/>
            <person name="Clum A."/>
            <person name="Steindorff A."/>
            <person name="Ohm R."/>
            <person name="Martin F."/>
            <person name="Silar P."/>
            <person name="Natvig D."/>
            <person name="Lalanne C."/>
            <person name="Gautier V."/>
            <person name="Ament-velasquez S.L."/>
            <person name="Kruys A."/>
            <person name="Hutchinson M.I."/>
            <person name="Powell A.J."/>
            <person name="Barry K."/>
            <person name="Miller A.N."/>
            <person name="Grigoriev I.V."/>
            <person name="Debuchy R."/>
            <person name="Gladieux P."/>
            <person name="Thoren M.H."/>
            <person name="Johannesson H."/>
        </authorList>
    </citation>
    <scope>NUCLEOTIDE SEQUENCE</scope>
    <source>
        <strain evidence="1">FGSC 1904</strain>
    </source>
</reference>
<evidence type="ECO:0000313" key="1">
    <source>
        <dbReference type="EMBL" id="KAK3401071.1"/>
    </source>
</evidence>
<gene>
    <name evidence="1" type="ORF">B0T20DRAFT_495305</name>
</gene>
<protein>
    <submittedName>
        <fullName evidence="1">Uncharacterized protein</fullName>
    </submittedName>
</protein>
<reference evidence="1" key="1">
    <citation type="journal article" date="2023" name="Mol. Phylogenet. Evol.">
        <title>Genome-scale phylogeny and comparative genomics of the fungal order Sordariales.</title>
        <authorList>
            <person name="Hensen N."/>
            <person name="Bonometti L."/>
            <person name="Westerberg I."/>
            <person name="Brannstrom I.O."/>
            <person name="Guillou S."/>
            <person name="Cros-Aarteil S."/>
            <person name="Calhoun S."/>
            <person name="Haridas S."/>
            <person name="Kuo A."/>
            <person name="Mondo S."/>
            <person name="Pangilinan J."/>
            <person name="Riley R."/>
            <person name="LaButti K."/>
            <person name="Andreopoulos B."/>
            <person name="Lipzen A."/>
            <person name="Chen C."/>
            <person name="Yan M."/>
            <person name="Daum C."/>
            <person name="Ng V."/>
            <person name="Clum A."/>
            <person name="Steindorff A."/>
            <person name="Ohm R.A."/>
            <person name="Martin F."/>
            <person name="Silar P."/>
            <person name="Natvig D.O."/>
            <person name="Lalanne C."/>
            <person name="Gautier V."/>
            <person name="Ament-Velasquez S.L."/>
            <person name="Kruys A."/>
            <person name="Hutchinson M.I."/>
            <person name="Powell A.J."/>
            <person name="Barry K."/>
            <person name="Miller A.N."/>
            <person name="Grigoriev I.V."/>
            <person name="Debuchy R."/>
            <person name="Gladieux P."/>
            <person name="Hiltunen Thoren M."/>
            <person name="Johannesson H."/>
        </authorList>
    </citation>
    <scope>NUCLEOTIDE SEQUENCE</scope>
    <source>
        <strain evidence="1">FGSC 1904</strain>
    </source>
</reference>
<sequence>MWQVGGRRIDVGGKKAPWDLRLRELRNVPSTAGSSNLASAAHAGVFVQAIWQGGKKVPRKRVHGQLWCDIGTRSADCAHRHRSHWQAVAGALIHPTSDAIVRGTAAASGLSLPVSEHKSPQPGKIRKRAGTIAAASGVPVSWAYRRAGRSNLNIIGISYPENEHGHTTPQPAWIVFELARNLANSGGGFVALPPIGLSTLFMLPRRAGPELLVSGLELASKHRSSIEVVTWKGAKPYIRRHQNSCDIFALESASVPLRNYFPVPGNTAERSPPFDFARSKFACRVLASGPTLTPHGRPAQPWWHKRDLWALNGWIASSSNASIRRPPHIIPAQYPGCHVGVSWNLRFRGVSCFPTQCMSCTTAIRVVQFGGP</sequence>
<accession>A0AAE0PJ92</accession>
<name>A0AAE0PJ92_SORBR</name>
<dbReference type="EMBL" id="JAUTDP010000003">
    <property type="protein sequence ID" value="KAK3401071.1"/>
    <property type="molecule type" value="Genomic_DNA"/>
</dbReference>
<comment type="caution">
    <text evidence="1">The sequence shown here is derived from an EMBL/GenBank/DDBJ whole genome shotgun (WGS) entry which is preliminary data.</text>
</comment>
<dbReference type="AlphaFoldDB" id="A0AAE0PJ92"/>
<keyword evidence="2" id="KW-1185">Reference proteome</keyword>